<dbReference type="RefSeq" id="XP_062647573.1">
    <property type="nucleotide sequence ID" value="XM_062787323.1"/>
</dbReference>
<evidence type="ECO:0000256" key="2">
    <source>
        <dbReference type="SAM" id="Phobius"/>
    </source>
</evidence>
<gene>
    <name evidence="3" type="ORF">N657DRAFT_428566</name>
</gene>
<keyword evidence="2" id="KW-0472">Membrane</keyword>
<proteinExistence type="predicted"/>
<keyword evidence="2" id="KW-1133">Transmembrane helix</keyword>
<feature type="transmembrane region" description="Helical" evidence="2">
    <location>
        <begin position="58"/>
        <end position="85"/>
    </location>
</feature>
<reference evidence="3" key="2">
    <citation type="submission" date="2023-05" db="EMBL/GenBank/DDBJ databases">
        <authorList>
            <consortium name="Lawrence Berkeley National Laboratory"/>
            <person name="Steindorff A."/>
            <person name="Hensen N."/>
            <person name="Bonometti L."/>
            <person name="Westerberg I."/>
            <person name="Brannstrom I.O."/>
            <person name="Guillou S."/>
            <person name="Cros-Aarteil S."/>
            <person name="Calhoun S."/>
            <person name="Haridas S."/>
            <person name="Kuo A."/>
            <person name="Mondo S."/>
            <person name="Pangilinan J."/>
            <person name="Riley R."/>
            <person name="Labutti K."/>
            <person name="Andreopoulos B."/>
            <person name="Lipzen A."/>
            <person name="Chen C."/>
            <person name="Yanf M."/>
            <person name="Daum C."/>
            <person name="Ng V."/>
            <person name="Clum A."/>
            <person name="Ohm R."/>
            <person name="Martin F."/>
            <person name="Silar P."/>
            <person name="Natvig D."/>
            <person name="Lalanne C."/>
            <person name="Gautier V."/>
            <person name="Ament-Velasquez S.L."/>
            <person name="Kruys A."/>
            <person name="Hutchinson M.I."/>
            <person name="Powell A.J."/>
            <person name="Barry K."/>
            <person name="Miller A.N."/>
            <person name="Grigoriev I.V."/>
            <person name="Debuchy R."/>
            <person name="Gladieux P."/>
            <person name="Thoren M.H."/>
            <person name="Johannesson H."/>
        </authorList>
    </citation>
    <scope>NUCLEOTIDE SEQUENCE</scope>
    <source>
        <strain evidence="3">CBS 731.68</strain>
    </source>
</reference>
<name>A0AAN6Z3N2_9PEZI</name>
<dbReference type="AlphaFoldDB" id="A0AAN6Z3N2"/>
<feature type="transmembrane region" description="Helical" evidence="2">
    <location>
        <begin position="21"/>
        <end position="38"/>
    </location>
</feature>
<feature type="compositionally biased region" description="Basic and acidic residues" evidence="1">
    <location>
        <begin position="1"/>
        <end position="11"/>
    </location>
</feature>
<reference evidence="3" key="1">
    <citation type="journal article" date="2023" name="Mol. Phylogenet. Evol.">
        <title>Genome-scale phylogeny and comparative genomics of the fungal order Sordariales.</title>
        <authorList>
            <person name="Hensen N."/>
            <person name="Bonometti L."/>
            <person name="Westerberg I."/>
            <person name="Brannstrom I.O."/>
            <person name="Guillou S."/>
            <person name="Cros-Aarteil S."/>
            <person name="Calhoun S."/>
            <person name="Haridas S."/>
            <person name="Kuo A."/>
            <person name="Mondo S."/>
            <person name="Pangilinan J."/>
            <person name="Riley R."/>
            <person name="LaButti K."/>
            <person name="Andreopoulos B."/>
            <person name="Lipzen A."/>
            <person name="Chen C."/>
            <person name="Yan M."/>
            <person name="Daum C."/>
            <person name="Ng V."/>
            <person name="Clum A."/>
            <person name="Steindorff A."/>
            <person name="Ohm R.A."/>
            <person name="Martin F."/>
            <person name="Silar P."/>
            <person name="Natvig D.O."/>
            <person name="Lalanne C."/>
            <person name="Gautier V."/>
            <person name="Ament-Velasquez S.L."/>
            <person name="Kruys A."/>
            <person name="Hutchinson M.I."/>
            <person name="Powell A.J."/>
            <person name="Barry K."/>
            <person name="Miller A.N."/>
            <person name="Grigoriev I.V."/>
            <person name="Debuchy R."/>
            <person name="Gladieux P."/>
            <person name="Hiltunen Thoren M."/>
            <person name="Johannesson H."/>
        </authorList>
    </citation>
    <scope>NUCLEOTIDE SEQUENCE</scope>
    <source>
        <strain evidence="3">CBS 731.68</strain>
    </source>
</reference>
<accession>A0AAN6Z3N2</accession>
<dbReference type="GeneID" id="87824093"/>
<evidence type="ECO:0000313" key="4">
    <source>
        <dbReference type="Proteomes" id="UP001302602"/>
    </source>
</evidence>
<keyword evidence="4" id="KW-1185">Reference proteome</keyword>
<dbReference type="EMBL" id="MU853228">
    <property type="protein sequence ID" value="KAK4123802.1"/>
    <property type="molecule type" value="Genomic_DNA"/>
</dbReference>
<protein>
    <submittedName>
        <fullName evidence="3">Uncharacterized protein</fullName>
    </submittedName>
</protein>
<feature type="region of interest" description="Disordered" evidence="1">
    <location>
        <begin position="1"/>
        <end position="20"/>
    </location>
</feature>
<dbReference type="Proteomes" id="UP001302602">
    <property type="component" value="Unassembled WGS sequence"/>
</dbReference>
<sequence>MELSPREEGGRKAPKAVSRRSACHSVGLASPLFASTFFNPCEFLGGGESYGGVLLRSVYILFLLLTLLPSWGFFSLLFLLIYFFWSIWAEHLIPDWILPHFGGSEVCFCLFCLSAPIT</sequence>
<keyword evidence="2" id="KW-0812">Transmembrane</keyword>
<comment type="caution">
    <text evidence="3">The sequence shown here is derived from an EMBL/GenBank/DDBJ whole genome shotgun (WGS) entry which is preliminary data.</text>
</comment>
<evidence type="ECO:0000313" key="3">
    <source>
        <dbReference type="EMBL" id="KAK4123802.1"/>
    </source>
</evidence>
<evidence type="ECO:0000256" key="1">
    <source>
        <dbReference type="SAM" id="MobiDB-lite"/>
    </source>
</evidence>
<organism evidence="3 4">
    <name type="scientific">Parathielavia appendiculata</name>
    <dbReference type="NCBI Taxonomy" id="2587402"/>
    <lineage>
        <taxon>Eukaryota</taxon>
        <taxon>Fungi</taxon>
        <taxon>Dikarya</taxon>
        <taxon>Ascomycota</taxon>
        <taxon>Pezizomycotina</taxon>
        <taxon>Sordariomycetes</taxon>
        <taxon>Sordariomycetidae</taxon>
        <taxon>Sordariales</taxon>
        <taxon>Chaetomiaceae</taxon>
        <taxon>Parathielavia</taxon>
    </lineage>
</organism>